<feature type="domain" description="DUF403" evidence="1">
    <location>
        <begin position="519"/>
        <end position="799"/>
    </location>
</feature>
<evidence type="ECO:0000313" key="3">
    <source>
        <dbReference type="EMBL" id="TCM81015.1"/>
    </source>
</evidence>
<evidence type="ECO:0000259" key="1">
    <source>
        <dbReference type="Pfam" id="PF04168"/>
    </source>
</evidence>
<proteinExistence type="predicted"/>
<sequence length="800" mass="88131">MNATDHAPDDPAAALLQGYQPPSGVADELLQPDGRVRPVWQPLIELLAGQTPDELAQRFARGDQYLHDAGVYYRQHTSSGSTLRDWPLSHVPVMIAAEEWQRLSEGLVQRADLLERVMADLYGPGDLVADGLLPADLIARNPEWLRPVVGIRPRSGHFLHFLAFEVGRSPDGSWLVLGDRTQAPSGSGFALENRMATTRVFPDLFPNANVRRLAGFFRAFRDAMNGLRGETDSRVAILTPGQHTDTYFEHAYIARYLGFLLLECEDLKVERGKLTVRTIDGAQPVSVLWRRLDSRFADPLELDESSALGTPGMVAALRAQELTMLNCLGSGVLEARAMMAFLPRICERLTGAALKIPNIATWWCGQPAERAYVTDNLQRMMIGRALSTDLPFEVDALTALGGDFRGSAQKPVGDWIEADGANLVGQEAVTLSTTPAMIEGELVPRPMLIRVVLARTPRGWEVMPGGYARIGRSGDPTALAMRNGGSVADVWVVSDAPVIAESLSLRQDGPFVRRLPGVLPSRAADNLYWLGRYVERAEARVRELRAYHLRLEEVGHREMPLISYMERYLEGFGVDPDEPVPMAVLELFEAAQGCAGKVRDRFSTDGWHALTDLAFSARGMFNRVRPGDEAARRMTELLRKLAGFAGLVHDNMFRFAGWRFLTMGRALERADQMLSALAALTDPAAPPGSLDVAIEVGDSVMTHRRRYPMASGCNTVIDLLALDSDNPRSVLFQIDVLREQEAMLTRTREGGAMSDLARRILLVHTDLSVAAPDAMTPARLLETRGAIRDISVALTARYLS</sequence>
<organism evidence="3 4">
    <name type="scientific">Rhodovulum steppense</name>
    <dbReference type="NCBI Taxonomy" id="540251"/>
    <lineage>
        <taxon>Bacteria</taxon>
        <taxon>Pseudomonadati</taxon>
        <taxon>Pseudomonadota</taxon>
        <taxon>Alphaproteobacteria</taxon>
        <taxon>Rhodobacterales</taxon>
        <taxon>Paracoccaceae</taxon>
        <taxon>Rhodovulum</taxon>
    </lineage>
</organism>
<dbReference type="OrthoDB" id="9804079at2"/>
<dbReference type="RefSeq" id="WP_132695953.1">
    <property type="nucleotide sequence ID" value="NZ_SLVM01000019.1"/>
</dbReference>
<keyword evidence="4" id="KW-1185">Reference proteome</keyword>
<dbReference type="Proteomes" id="UP000295277">
    <property type="component" value="Unassembled WGS sequence"/>
</dbReference>
<dbReference type="AlphaFoldDB" id="A0A4R1YRA6"/>
<evidence type="ECO:0000313" key="4">
    <source>
        <dbReference type="Proteomes" id="UP000295277"/>
    </source>
</evidence>
<dbReference type="Gene3D" id="3.40.50.11290">
    <property type="match status" value="1"/>
</dbReference>
<reference evidence="3 4" key="1">
    <citation type="submission" date="2019-03" db="EMBL/GenBank/DDBJ databases">
        <title>Genomic Encyclopedia of Type Strains, Phase IV (KMG-IV): sequencing the most valuable type-strain genomes for metagenomic binning, comparative biology and taxonomic classification.</title>
        <authorList>
            <person name="Goeker M."/>
        </authorList>
    </citation>
    <scope>NUCLEOTIDE SEQUENCE [LARGE SCALE GENOMIC DNA]</scope>
    <source>
        <strain evidence="3 4">DSM 21153</strain>
    </source>
</reference>
<feature type="domain" description="Circularly permuted ATP-grasp type 2" evidence="2">
    <location>
        <begin position="92"/>
        <end position="470"/>
    </location>
</feature>
<evidence type="ECO:0000259" key="2">
    <source>
        <dbReference type="Pfam" id="PF14403"/>
    </source>
</evidence>
<dbReference type="InterPro" id="IPR007296">
    <property type="entry name" value="DUF403"/>
</dbReference>
<dbReference type="InterPro" id="IPR051680">
    <property type="entry name" value="ATP-dep_Glu-Cys_Ligase-2"/>
</dbReference>
<dbReference type="Pfam" id="PF04168">
    <property type="entry name" value="Alpha-E"/>
    <property type="match status" value="1"/>
</dbReference>
<dbReference type="InterPro" id="IPR025841">
    <property type="entry name" value="CP_ATPgrasp_2"/>
</dbReference>
<comment type="caution">
    <text evidence="3">The sequence shown here is derived from an EMBL/GenBank/DDBJ whole genome shotgun (WGS) entry which is preliminary data.</text>
</comment>
<dbReference type="EMBL" id="SLVM01000019">
    <property type="protein sequence ID" value="TCM81015.1"/>
    <property type="molecule type" value="Genomic_DNA"/>
</dbReference>
<accession>A0A4R1YRA6</accession>
<name>A0A4R1YRA6_9RHOB</name>
<gene>
    <name evidence="3" type="ORF">EV216_11957</name>
</gene>
<dbReference type="PANTHER" id="PTHR34595:SF2">
    <property type="entry name" value="BLR2978 PROTEIN"/>
    <property type="match status" value="1"/>
</dbReference>
<dbReference type="PANTHER" id="PTHR34595">
    <property type="entry name" value="BLR5612 PROTEIN"/>
    <property type="match status" value="1"/>
</dbReference>
<dbReference type="SUPFAM" id="SSF56059">
    <property type="entry name" value="Glutathione synthetase ATP-binding domain-like"/>
    <property type="match status" value="1"/>
</dbReference>
<dbReference type="Pfam" id="PF14403">
    <property type="entry name" value="CP_ATPgrasp_2"/>
    <property type="match status" value="1"/>
</dbReference>
<protein>
    <submittedName>
        <fullName evidence="3">Putative circularly permuted ATP-grasp superfamily protein</fullName>
    </submittedName>
</protein>